<organism evidence="3 4">
    <name type="scientific">Paraburkholderia panacisoli</name>
    <dbReference type="NCBI Taxonomy" id="2603818"/>
    <lineage>
        <taxon>Bacteria</taxon>
        <taxon>Pseudomonadati</taxon>
        <taxon>Pseudomonadota</taxon>
        <taxon>Betaproteobacteria</taxon>
        <taxon>Burkholderiales</taxon>
        <taxon>Burkholderiaceae</taxon>
        <taxon>Paraburkholderia</taxon>
    </lineage>
</organism>
<evidence type="ECO:0000313" key="3">
    <source>
        <dbReference type="EMBL" id="KAA1015958.1"/>
    </source>
</evidence>
<keyword evidence="4" id="KW-1185">Reference proteome</keyword>
<keyword evidence="2" id="KW-0812">Transmembrane</keyword>
<feature type="transmembrane region" description="Helical" evidence="2">
    <location>
        <begin position="12"/>
        <end position="33"/>
    </location>
</feature>
<keyword evidence="2" id="KW-0472">Membrane</keyword>
<reference evidence="3 4" key="1">
    <citation type="submission" date="2019-08" db="EMBL/GenBank/DDBJ databases">
        <title>Paraburkholderia sp. DCY113.</title>
        <authorList>
            <person name="Kang J."/>
        </authorList>
    </citation>
    <scope>NUCLEOTIDE SEQUENCE [LARGE SCALE GENOMIC DNA]</scope>
    <source>
        <strain evidence="3 4">DCY113</strain>
    </source>
</reference>
<keyword evidence="2" id="KW-1133">Transmembrane helix</keyword>
<evidence type="ECO:0000256" key="2">
    <source>
        <dbReference type="SAM" id="Phobius"/>
    </source>
</evidence>
<dbReference type="EMBL" id="VTUZ01000001">
    <property type="protein sequence ID" value="KAA1015958.1"/>
    <property type="molecule type" value="Genomic_DNA"/>
</dbReference>
<sequence>MFSFPTGWGQWLTALVALFLVPAAGSAFWDFIAKPLLIGTADRVRNATMKLVTLGSRRAQTRFFEAVARRSYLHPAVAFWCAAYFAACGQIGLILAELYGSDRTAAGISTSHWVPRTVVSIAGYFVILALYRFTRTSLLISYIRRFDHLLEMVAPLLSEQERLVARSKFAMIENAADYKKLIDLLRDTAVKHQNASADERAAENASAPTEVLRS</sequence>
<feature type="region of interest" description="Disordered" evidence="1">
    <location>
        <begin position="195"/>
        <end position="214"/>
    </location>
</feature>
<name>A0A5B0HL27_9BURK</name>
<feature type="transmembrane region" description="Helical" evidence="2">
    <location>
        <begin position="113"/>
        <end position="134"/>
    </location>
</feature>
<protein>
    <submittedName>
        <fullName evidence="3">Uncharacterized protein</fullName>
    </submittedName>
</protein>
<gene>
    <name evidence="3" type="ORF">FVF58_00975</name>
</gene>
<evidence type="ECO:0000313" key="4">
    <source>
        <dbReference type="Proteomes" id="UP000325273"/>
    </source>
</evidence>
<evidence type="ECO:0000256" key="1">
    <source>
        <dbReference type="SAM" id="MobiDB-lite"/>
    </source>
</evidence>
<dbReference type="RefSeq" id="WP_149668085.1">
    <property type="nucleotide sequence ID" value="NZ_VTUZ01000001.1"/>
</dbReference>
<comment type="caution">
    <text evidence="3">The sequence shown here is derived from an EMBL/GenBank/DDBJ whole genome shotgun (WGS) entry which is preliminary data.</text>
</comment>
<feature type="transmembrane region" description="Helical" evidence="2">
    <location>
        <begin position="72"/>
        <end position="93"/>
    </location>
</feature>
<dbReference type="Proteomes" id="UP000325273">
    <property type="component" value="Unassembled WGS sequence"/>
</dbReference>
<accession>A0A5B0HL27</accession>
<dbReference type="AlphaFoldDB" id="A0A5B0HL27"/>
<proteinExistence type="predicted"/>